<dbReference type="OrthoDB" id="3427327at2"/>
<dbReference type="Gene3D" id="3.30.350.10">
    <property type="entry name" value="Subtilisin inhibitor-like"/>
    <property type="match status" value="1"/>
</dbReference>
<keyword evidence="1" id="KW-0732">Signal</keyword>
<protein>
    <recommendedName>
        <fullName evidence="4">Subtilisin inhibitor domain-containing protein</fullName>
    </recommendedName>
</protein>
<organism evidence="2 3">
    <name type="scientific">Acrocarpospora corrugata</name>
    <dbReference type="NCBI Taxonomy" id="35763"/>
    <lineage>
        <taxon>Bacteria</taxon>
        <taxon>Bacillati</taxon>
        <taxon>Actinomycetota</taxon>
        <taxon>Actinomycetes</taxon>
        <taxon>Streptosporangiales</taxon>
        <taxon>Streptosporangiaceae</taxon>
        <taxon>Acrocarpospora</taxon>
    </lineage>
</organism>
<proteinExistence type="predicted"/>
<name>A0A5M3VVS7_9ACTN</name>
<dbReference type="RefSeq" id="WP_155336642.1">
    <property type="nucleotide sequence ID" value="NZ_BAAABN010000033.1"/>
</dbReference>
<accession>A0A5M3VVS7</accession>
<sequence>MTFRKIAAGLCATAMLLLAVPATATASGPRVDLLIHYYTIGAPNWGTTYTVTCDPDGGTGETDLYMDIWRVCDDFRQAGGDLDKLNSWGLGIKCASTPTGTIHTRITGTSYGQTVDRDQWWPDWTCLRRNYGYMFIY</sequence>
<reference evidence="2 3" key="1">
    <citation type="submission" date="2019-10" db="EMBL/GenBank/DDBJ databases">
        <title>Whole genome shotgun sequence of Acrocarpospora corrugata NBRC 13972.</title>
        <authorList>
            <person name="Ichikawa N."/>
            <person name="Kimura A."/>
            <person name="Kitahashi Y."/>
            <person name="Komaki H."/>
            <person name="Oguchi A."/>
        </authorList>
    </citation>
    <scope>NUCLEOTIDE SEQUENCE [LARGE SCALE GENOMIC DNA]</scope>
    <source>
        <strain evidence="2 3">NBRC 13972</strain>
    </source>
</reference>
<dbReference type="InterPro" id="IPR036819">
    <property type="entry name" value="Subtilisin_inhibitor-like_sf"/>
</dbReference>
<evidence type="ECO:0000313" key="2">
    <source>
        <dbReference type="EMBL" id="GES00289.1"/>
    </source>
</evidence>
<comment type="caution">
    <text evidence="2">The sequence shown here is derived from an EMBL/GenBank/DDBJ whole genome shotgun (WGS) entry which is preliminary data.</text>
</comment>
<dbReference type="EMBL" id="BLAD01000044">
    <property type="protein sequence ID" value="GES00289.1"/>
    <property type="molecule type" value="Genomic_DNA"/>
</dbReference>
<dbReference type="GO" id="GO:0004867">
    <property type="term" value="F:serine-type endopeptidase inhibitor activity"/>
    <property type="evidence" value="ECO:0007669"/>
    <property type="project" value="InterPro"/>
</dbReference>
<feature type="chain" id="PRO_5024300657" description="Subtilisin inhibitor domain-containing protein" evidence="1">
    <location>
        <begin position="27"/>
        <end position="137"/>
    </location>
</feature>
<evidence type="ECO:0000256" key="1">
    <source>
        <dbReference type="SAM" id="SignalP"/>
    </source>
</evidence>
<evidence type="ECO:0008006" key="4">
    <source>
        <dbReference type="Google" id="ProtNLM"/>
    </source>
</evidence>
<gene>
    <name evidence="2" type="ORF">Acor_23520</name>
</gene>
<dbReference type="Proteomes" id="UP000334990">
    <property type="component" value="Unassembled WGS sequence"/>
</dbReference>
<evidence type="ECO:0000313" key="3">
    <source>
        <dbReference type="Proteomes" id="UP000334990"/>
    </source>
</evidence>
<feature type="signal peptide" evidence="1">
    <location>
        <begin position="1"/>
        <end position="26"/>
    </location>
</feature>
<keyword evidence="3" id="KW-1185">Reference proteome</keyword>
<dbReference type="AlphaFoldDB" id="A0A5M3VVS7"/>